<feature type="compositionally biased region" description="Low complexity" evidence="2">
    <location>
        <begin position="44"/>
        <end position="64"/>
    </location>
</feature>
<sequence length="246" mass="25664">MSHPRHPLFAASLLGLTLALSGCTAQPSDEPEPAPETVTVTQTAPAEDQPSAEASPEAAEDSPSTEGDDSAEASGQASEAADSDAAAKPAADASGLSERGNIPKQIGEEASLTASSGEKALSFEVTDIQSDFQCTSPYAEAPENESFVKVDIMASTGSAEDLEELFYINSMMFNPYDWKFVDSSGRTANDIGTVASYMCLDTGESLPDEIGPGENVSGSLILDVTDSSGTLVYAPLFDSEGWEWSL</sequence>
<evidence type="ECO:0000256" key="1">
    <source>
        <dbReference type="ARBA" id="ARBA00022729"/>
    </source>
</evidence>
<feature type="chain" id="PRO_5038409836" description="DUF4352 domain-containing protein" evidence="3">
    <location>
        <begin position="26"/>
        <end position="246"/>
    </location>
</feature>
<dbReference type="AlphaFoldDB" id="M2X9R6"/>
<feature type="compositionally biased region" description="Low complexity" evidence="2">
    <location>
        <begin position="72"/>
        <end position="94"/>
    </location>
</feature>
<dbReference type="InterPro" id="IPR029050">
    <property type="entry name" value="Immunoprotect_excell_Ig-like"/>
</dbReference>
<evidence type="ECO:0000256" key="3">
    <source>
        <dbReference type="SAM" id="SignalP"/>
    </source>
</evidence>
<feature type="region of interest" description="Disordered" evidence="2">
    <location>
        <begin position="23"/>
        <end position="103"/>
    </location>
</feature>
<keyword evidence="5" id="KW-1185">Reference proteome</keyword>
<accession>M2X9R6</accession>
<dbReference type="EMBL" id="ANHZ02000020">
    <property type="protein sequence ID" value="EME35846.1"/>
    <property type="molecule type" value="Genomic_DNA"/>
</dbReference>
<evidence type="ECO:0000313" key="4">
    <source>
        <dbReference type="EMBL" id="EME35846.1"/>
    </source>
</evidence>
<proteinExistence type="predicted"/>
<evidence type="ECO:0000313" key="5">
    <source>
        <dbReference type="Proteomes" id="UP000009877"/>
    </source>
</evidence>
<feature type="signal peptide" evidence="3">
    <location>
        <begin position="1"/>
        <end position="25"/>
    </location>
</feature>
<name>M2X9R6_9MICC</name>
<dbReference type="PROSITE" id="PS51257">
    <property type="entry name" value="PROKAR_LIPOPROTEIN"/>
    <property type="match status" value="1"/>
</dbReference>
<organism evidence="4 5">
    <name type="scientific">Kocuria palustris PEL</name>
    <dbReference type="NCBI Taxonomy" id="1236550"/>
    <lineage>
        <taxon>Bacteria</taxon>
        <taxon>Bacillati</taxon>
        <taxon>Actinomycetota</taxon>
        <taxon>Actinomycetes</taxon>
        <taxon>Micrococcales</taxon>
        <taxon>Micrococcaceae</taxon>
        <taxon>Kocuria</taxon>
    </lineage>
</organism>
<dbReference type="Proteomes" id="UP000009877">
    <property type="component" value="Unassembled WGS sequence"/>
</dbReference>
<evidence type="ECO:0008006" key="6">
    <source>
        <dbReference type="Google" id="ProtNLM"/>
    </source>
</evidence>
<keyword evidence="1 3" id="KW-0732">Signal</keyword>
<protein>
    <recommendedName>
        <fullName evidence="6">DUF4352 domain-containing protein</fullName>
    </recommendedName>
</protein>
<comment type="caution">
    <text evidence="4">The sequence shown here is derived from an EMBL/GenBank/DDBJ whole genome shotgun (WGS) entry which is preliminary data.</text>
</comment>
<evidence type="ECO:0000256" key="2">
    <source>
        <dbReference type="SAM" id="MobiDB-lite"/>
    </source>
</evidence>
<gene>
    <name evidence="4" type="ORF">C884_01246</name>
</gene>
<dbReference type="Gene3D" id="2.60.40.1240">
    <property type="match status" value="1"/>
</dbReference>
<reference evidence="4 5" key="1">
    <citation type="journal article" date="2014" name="Genome Announc.">
        <title>Draft Genome Sequence of Kocuria palustris PEL.</title>
        <authorList>
            <person name="Sharma G."/>
            <person name="Khatri I."/>
            <person name="Subramanian S."/>
        </authorList>
    </citation>
    <scope>NUCLEOTIDE SEQUENCE [LARGE SCALE GENOMIC DNA]</scope>
    <source>
        <strain evidence="4 5">PEL</strain>
    </source>
</reference>